<name>A0AAD7JFS8_9AGAR</name>
<feature type="compositionally biased region" description="Basic and acidic residues" evidence="1">
    <location>
        <begin position="215"/>
        <end position="238"/>
    </location>
</feature>
<feature type="region of interest" description="Disordered" evidence="1">
    <location>
        <begin position="185"/>
        <end position="290"/>
    </location>
</feature>
<proteinExistence type="predicted"/>
<dbReference type="EMBL" id="JARKIB010000029">
    <property type="protein sequence ID" value="KAJ7763876.1"/>
    <property type="molecule type" value="Genomic_DNA"/>
</dbReference>
<protein>
    <submittedName>
        <fullName evidence="2">Uncharacterized protein</fullName>
    </submittedName>
</protein>
<evidence type="ECO:0000313" key="3">
    <source>
        <dbReference type="Proteomes" id="UP001215598"/>
    </source>
</evidence>
<feature type="compositionally biased region" description="Basic and acidic residues" evidence="1">
    <location>
        <begin position="245"/>
        <end position="257"/>
    </location>
</feature>
<dbReference type="Proteomes" id="UP001215598">
    <property type="component" value="Unassembled WGS sequence"/>
</dbReference>
<accession>A0AAD7JFS8</accession>
<comment type="caution">
    <text evidence="2">The sequence shown here is derived from an EMBL/GenBank/DDBJ whole genome shotgun (WGS) entry which is preliminary data.</text>
</comment>
<sequence length="290" mass="33044">MTHRRKLAKREEAFWNRNNGWGGKWGREVVIKRQRVRGIFARTLNANAMFGSVRRSNPVEPEHDSAFSGRKKLSERTFVEYCGVLVSYQDGLEARPWVVFEPISEADLASTRNVLGMMADREESKGRKSRSLREELRLPRCPETRERQGEGFVDEYEWSGRKLHADQTMVKCHDQELWRSVVARGEKSDRPVTPLSQDIAPLRRLIGPPTCVRSEASRRPNDGEVSRPSPEEPLRGTHIESASGGRREAEAKTDKAGRKALSKVKRSGARTRQISAEKDRGWEGGSRFYA</sequence>
<feature type="compositionally biased region" description="Basic residues" evidence="1">
    <location>
        <begin position="258"/>
        <end position="269"/>
    </location>
</feature>
<keyword evidence="3" id="KW-1185">Reference proteome</keyword>
<evidence type="ECO:0000313" key="2">
    <source>
        <dbReference type="EMBL" id="KAJ7763876.1"/>
    </source>
</evidence>
<dbReference type="AlphaFoldDB" id="A0AAD7JFS8"/>
<organism evidence="2 3">
    <name type="scientific">Mycena metata</name>
    <dbReference type="NCBI Taxonomy" id="1033252"/>
    <lineage>
        <taxon>Eukaryota</taxon>
        <taxon>Fungi</taxon>
        <taxon>Dikarya</taxon>
        <taxon>Basidiomycota</taxon>
        <taxon>Agaricomycotina</taxon>
        <taxon>Agaricomycetes</taxon>
        <taxon>Agaricomycetidae</taxon>
        <taxon>Agaricales</taxon>
        <taxon>Marasmiineae</taxon>
        <taxon>Mycenaceae</taxon>
        <taxon>Mycena</taxon>
    </lineage>
</organism>
<evidence type="ECO:0000256" key="1">
    <source>
        <dbReference type="SAM" id="MobiDB-lite"/>
    </source>
</evidence>
<reference evidence="2" key="1">
    <citation type="submission" date="2023-03" db="EMBL/GenBank/DDBJ databases">
        <title>Massive genome expansion in bonnet fungi (Mycena s.s.) driven by repeated elements and novel gene families across ecological guilds.</title>
        <authorList>
            <consortium name="Lawrence Berkeley National Laboratory"/>
            <person name="Harder C.B."/>
            <person name="Miyauchi S."/>
            <person name="Viragh M."/>
            <person name="Kuo A."/>
            <person name="Thoen E."/>
            <person name="Andreopoulos B."/>
            <person name="Lu D."/>
            <person name="Skrede I."/>
            <person name="Drula E."/>
            <person name="Henrissat B."/>
            <person name="Morin E."/>
            <person name="Kohler A."/>
            <person name="Barry K."/>
            <person name="LaButti K."/>
            <person name="Morin E."/>
            <person name="Salamov A."/>
            <person name="Lipzen A."/>
            <person name="Mereny Z."/>
            <person name="Hegedus B."/>
            <person name="Baldrian P."/>
            <person name="Stursova M."/>
            <person name="Weitz H."/>
            <person name="Taylor A."/>
            <person name="Grigoriev I.V."/>
            <person name="Nagy L.G."/>
            <person name="Martin F."/>
            <person name="Kauserud H."/>
        </authorList>
    </citation>
    <scope>NUCLEOTIDE SEQUENCE</scope>
    <source>
        <strain evidence="2">CBHHK182m</strain>
    </source>
</reference>
<gene>
    <name evidence="2" type="ORF">B0H16DRAFT_1455119</name>
</gene>